<evidence type="ECO:0000313" key="4">
    <source>
        <dbReference type="Proteomes" id="UP000245523"/>
    </source>
</evidence>
<feature type="region of interest" description="Disordered" evidence="2">
    <location>
        <begin position="182"/>
        <end position="238"/>
    </location>
</feature>
<feature type="region of interest" description="Disordered" evidence="2">
    <location>
        <begin position="126"/>
        <end position="148"/>
    </location>
</feature>
<dbReference type="PROSITE" id="PS50005">
    <property type="entry name" value="TPR"/>
    <property type="match status" value="1"/>
</dbReference>
<evidence type="ECO:0008006" key="5">
    <source>
        <dbReference type="Google" id="ProtNLM"/>
    </source>
</evidence>
<accession>A0ABX5LUG2</accession>
<comment type="caution">
    <text evidence="3">The sequence shown here is derived from an EMBL/GenBank/DDBJ whole genome shotgun (WGS) entry which is preliminary data.</text>
</comment>
<gene>
    <name evidence="3" type="ORF">B0H50_101106</name>
</gene>
<dbReference type="InterPro" id="IPR011990">
    <property type="entry name" value="TPR-like_helical_dom_sf"/>
</dbReference>
<protein>
    <recommendedName>
        <fullName evidence="5">Tetratricopeptide repeat-containing protein</fullName>
    </recommendedName>
</protein>
<dbReference type="Pfam" id="PF13428">
    <property type="entry name" value="TPR_14"/>
    <property type="match status" value="1"/>
</dbReference>
<dbReference type="Proteomes" id="UP000245523">
    <property type="component" value="Unassembled WGS sequence"/>
</dbReference>
<dbReference type="SUPFAM" id="SSF48452">
    <property type="entry name" value="TPR-like"/>
    <property type="match status" value="1"/>
</dbReference>
<feature type="compositionally biased region" description="Basic and acidic residues" evidence="2">
    <location>
        <begin position="502"/>
        <end position="514"/>
    </location>
</feature>
<feature type="region of interest" description="Disordered" evidence="2">
    <location>
        <begin position="761"/>
        <end position="842"/>
    </location>
</feature>
<keyword evidence="1" id="KW-0802">TPR repeat</keyword>
<keyword evidence="4" id="KW-1185">Reference proteome</keyword>
<feature type="compositionally biased region" description="Acidic residues" evidence="2">
    <location>
        <begin position="313"/>
        <end position="325"/>
    </location>
</feature>
<dbReference type="Gene3D" id="1.25.40.10">
    <property type="entry name" value="Tetratricopeptide repeat domain"/>
    <property type="match status" value="2"/>
</dbReference>
<feature type="region of interest" description="Disordered" evidence="2">
    <location>
        <begin position="278"/>
        <end position="744"/>
    </location>
</feature>
<dbReference type="EMBL" id="QGHD01000001">
    <property type="protein sequence ID" value="PWL04095.1"/>
    <property type="molecule type" value="Genomic_DNA"/>
</dbReference>
<reference evidence="3 4" key="1">
    <citation type="submission" date="2018-05" db="EMBL/GenBank/DDBJ databases">
        <title>Animal gut microbial communities from fecal samples from Wisconsin, USA.</title>
        <authorList>
            <person name="Neumann A."/>
        </authorList>
    </citation>
    <scope>NUCLEOTIDE SEQUENCE [LARGE SCALE GENOMIC DNA]</scope>
    <source>
        <strain evidence="3 4">UWS4</strain>
    </source>
</reference>
<evidence type="ECO:0000256" key="2">
    <source>
        <dbReference type="SAM" id="MobiDB-lite"/>
    </source>
</evidence>
<feature type="compositionally biased region" description="Basic and acidic residues" evidence="2">
    <location>
        <begin position="644"/>
        <end position="654"/>
    </location>
</feature>
<feature type="compositionally biased region" description="Basic and acidic residues" evidence="2">
    <location>
        <begin position="782"/>
        <end position="796"/>
    </location>
</feature>
<dbReference type="Pfam" id="PF13432">
    <property type="entry name" value="TPR_16"/>
    <property type="match status" value="1"/>
</dbReference>
<proteinExistence type="predicted"/>
<organism evidence="3 4">
    <name type="scientific">Hallerella porci</name>
    <dbReference type="NCBI Taxonomy" id="1945871"/>
    <lineage>
        <taxon>Bacteria</taxon>
        <taxon>Pseudomonadati</taxon>
        <taxon>Fibrobacterota</taxon>
        <taxon>Fibrobacteria</taxon>
        <taxon>Fibrobacterales</taxon>
        <taxon>Fibrobacteraceae</taxon>
        <taxon>Hallerella</taxon>
    </lineage>
</organism>
<feature type="compositionally biased region" description="Low complexity" evidence="2">
    <location>
        <begin position="182"/>
        <end position="206"/>
    </location>
</feature>
<sequence>MAATVESLRKAIGKKKQSMAFAWLADLLCDRGELDEAKECVTSGLEAFPDSVEGHLVLSKILVAKEEWDSAIQACEFVLLRNSCCLSALRRMGDAYAAKGDAQNSKHYYLLLRNLDPLDPFWTSENAPNLFEETPTSESAEPLSAAEATAADVSLDELLKDQPLDLPDEPLIEKSPETIAPQAAAPVESAPAPAETTPAEKTAPQASESSTDEDDPFASFATLASAEDENDGEVSFNDLESSLNSAIAGFAPTNTDKDVFPAEEIEGNDISTALSGIFGSTEVSEPEPVAKEEPAETLNIPPAEDKPQTLSDAFDDIFGEDELPEEFVPSKAAEKPAETSLDLPTEDLKLDETSAPAENVAPISEEKSEAKSKAENSADDVLNLDEPASAQELDKSVTNSFDSLFGSDLDDLPTEDLKLDEASAPAENAAPISEEKSEAKSKAENSADDVLNLDEPASAQELDKSVTNSFDSLFGSDLDDLPTEDLKLDEASAPAENAAPISEEKSEAKSKAENSADDVLNLDEPASAQELDKSVTNSFDSLFGSDSDDFPTEDLKLDEASAPAENAAPISEEKPEEKSEAKSEAENSADDVLNLDEPASAQELDKSVTNSFDSLFGSDSDDLPTEDLKLDETSAPAENVAPISEEKPEEKSEAENSADDVLNLDEPASAQELNKSVTNSFDSLFGSDSDDLPTEDLKLDETSAPAENVAPISEEKPEEKSEAENSADDVLNLDEPASAQELNKSVTNSFDSLFGSDSDDFPTEYLKFNETSAPAENAVPISKEKPEEKSEAKAEPENSADDVLNLDEPASAQELNKSVTNSFDSLFGSDSDDLPEDPTTSTRTLAEIYFEQGVYDEAEKIYRDLIRKEPEDESLRSRLAEIEKIRNEKNP</sequence>
<feature type="compositionally biased region" description="Basic and acidic residues" evidence="2">
    <location>
        <begin position="364"/>
        <end position="376"/>
    </location>
</feature>
<feature type="repeat" description="TPR" evidence="1">
    <location>
        <begin position="839"/>
        <end position="872"/>
    </location>
</feature>
<name>A0ABX5LUG2_9BACT</name>
<feature type="compositionally biased region" description="Basic and acidic residues" evidence="2">
    <location>
        <begin position="433"/>
        <end position="445"/>
    </location>
</feature>
<dbReference type="SMART" id="SM00028">
    <property type="entry name" value="TPR"/>
    <property type="match status" value="3"/>
</dbReference>
<dbReference type="InterPro" id="IPR019734">
    <property type="entry name" value="TPR_rpt"/>
</dbReference>
<feature type="compositionally biased region" description="Low complexity" evidence="2">
    <location>
        <begin position="136"/>
        <end position="148"/>
    </location>
</feature>
<feature type="compositionally biased region" description="Basic and acidic residues" evidence="2">
    <location>
        <begin position="571"/>
        <end position="585"/>
    </location>
</feature>
<dbReference type="RefSeq" id="WP_109587066.1">
    <property type="nucleotide sequence ID" value="NZ_QGHD01000001.1"/>
</dbReference>
<feature type="compositionally biased region" description="Basic and acidic residues" evidence="2">
    <location>
        <begin position="713"/>
        <end position="723"/>
    </location>
</feature>
<evidence type="ECO:0000313" key="3">
    <source>
        <dbReference type="EMBL" id="PWL04095.1"/>
    </source>
</evidence>
<evidence type="ECO:0000256" key="1">
    <source>
        <dbReference type="PROSITE-ProRule" id="PRU00339"/>
    </source>
</evidence>